<evidence type="ECO:0000256" key="1">
    <source>
        <dbReference type="SAM" id="Phobius"/>
    </source>
</evidence>
<feature type="transmembrane region" description="Helical" evidence="1">
    <location>
        <begin position="12"/>
        <end position="33"/>
    </location>
</feature>
<dbReference type="EMBL" id="CP042260">
    <property type="protein sequence ID" value="QDY64889.1"/>
    <property type="molecule type" value="Genomic_DNA"/>
</dbReference>
<keyword evidence="1" id="KW-0472">Membrane</keyword>
<feature type="transmembrane region" description="Helical" evidence="1">
    <location>
        <begin position="39"/>
        <end position="58"/>
    </location>
</feature>
<evidence type="ECO:0000313" key="2">
    <source>
        <dbReference type="EMBL" id="QDY64889.1"/>
    </source>
</evidence>
<proteinExistence type="predicted"/>
<organism evidence="2 3">
    <name type="scientific">Glutamicibacter halophytocola</name>
    <dbReference type="NCBI Taxonomy" id="1933880"/>
    <lineage>
        <taxon>Bacteria</taxon>
        <taxon>Bacillati</taxon>
        <taxon>Actinomycetota</taxon>
        <taxon>Actinomycetes</taxon>
        <taxon>Micrococcales</taxon>
        <taxon>Micrococcaceae</taxon>
        <taxon>Glutamicibacter</taxon>
    </lineage>
</organism>
<dbReference type="Proteomes" id="UP000320717">
    <property type="component" value="Chromosome"/>
</dbReference>
<protein>
    <submittedName>
        <fullName evidence="2">Uncharacterized protein</fullName>
    </submittedName>
</protein>
<gene>
    <name evidence="2" type="ORF">FQA45_00370</name>
</gene>
<keyword evidence="3" id="KW-1185">Reference proteome</keyword>
<name>A0ABX5Y455_9MICC</name>
<evidence type="ECO:0000313" key="3">
    <source>
        <dbReference type="Proteomes" id="UP000320717"/>
    </source>
</evidence>
<keyword evidence="1" id="KW-0812">Transmembrane</keyword>
<accession>A0ABX5Y455</accession>
<reference evidence="2 3" key="1">
    <citation type="submission" date="2019-07" db="EMBL/GenBank/DDBJ databases">
        <title>Complete Genome Sequence of drought tolerant Plant Growth-Promoting Rhizobacterium Glutamicibacter halophytocola DR408.</title>
        <authorList>
            <person name="Nishu S.D."/>
            <person name="Lee T.K."/>
        </authorList>
    </citation>
    <scope>NUCLEOTIDE SEQUENCE [LARGE SCALE GENOMIC DNA]</scope>
    <source>
        <strain evidence="2 3">DR408</strain>
    </source>
</reference>
<keyword evidence="1" id="KW-1133">Transmembrane helix</keyword>
<sequence length="94" mass="10409">MSEAFMALWASIVRTVVPIVVGAVLGWFASVNITLDPEFGGLLTALLTTLLTVIYYVAVRLFETYISPEIGWLLGYAKTPDSYSKDQQGRYEAE</sequence>
<dbReference type="RefSeq" id="WP_146274834.1">
    <property type="nucleotide sequence ID" value="NZ_CP042260.1"/>
</dbReference>